<name>A0ABS3FN39_9CYAN</name>
<keyword evidence="1" id="KW-0051">Antiviral defense</keyword>
<dbReference type="RefSeq" id="WP_207087060.1">
    <property type="nucleotide sequence ID" value="NZ_JAFLQW010000136.1"/>
</dbReference>
<evidence type="ECO:0000313" key="4">
    <source>
        <dbReference type="Proteomes" id="UP000664844"/>
    </source>
</evidence>
<feature type="domain" description="CRISPR type III-associated protein" evidence="2">
    <location>
        <begin position="25"/>
        <end position="197"/>
    </location>
</feature>
<evidence type="ECO:0000256" key="1">
    <source>
        <dbReference type="ARBA" id="ARBA00023118"/>
    </source>
</evidence>
<comment type="caution">
    <text evidence="3">The sequence shown here is derived from an EMBL/GenBank/DDBJ whole genome shotgun (WGS) entry which is preliminary data.</text>
</comment>
<dbReference type="InterPro" id="IPR052216">
    <property type="entry name" value="CRISPR_Csm3_endoribonuclease"/>
</dbReference>
<dbReference type="CDD" id="cd09726">
    <property type="entry name" value="RAMP_I_III"/>
    <property type="match status" value="2"/>
</dbReference>
<dbReference type="Proteomes" id="UP000664844">
    <property type="component" value="Unassembled WGS sequence"/>
</dbReference>
<dbReference type="InterPro" id="IPR023815">
    <property type="entry name" value="CRISPR-assoc_Csx19"/>
</dbReference>
<dbReference type="NCBIfam" id="TIGR03984">
    <property type="entry name" value="CRISPR-associated protein Csx19"/>
    <property type="match status" value="1"/>
</dbReference>
<proteinExistence type="predicted"/>
<dbReference type="PANTHER" id="PTHR35579">
    <property type="entry name" value="CRISPR SYSTEM CMS ENDORIBONUCLEASE CSM3"/>
    <property type="match status" value="1"/>
</dbReference>
<dbReference type="Pfam" id="PF03787">
    <property type="entry name" value="RAMPs"/>
    <property type="match status" value="2"/>
</dbReference>
<protein>
    <submittedName>
        <fullName evidence="3">TIGR03984 family CRISPR-associated protein</fullName>
    </submittedName>
</protein>
<feature type="domain" description="CRISPR type III-associated protein" evidence="2">
    <location>
        <begin position="257"/>
        <end position="427"/>
    </location>
</feature>
<accession>A0ABS3FN39</accession>
<dbReference type="PANTHER" id="PTHR35579:SF6">
    <property type="entry name" value="DUF324 DOMAIN-CONTAINING PROTEIN"/>
    <property type="match status" value="1"/>
</dbReference>
<reference evidence="3 4" key="1">
    <citation type="submission" date="2021-03" db="EMBL/GenBank/DDBJ databases">
        <title>Metabolic Capacity of the Antarctic Cyanobacterium Phormidium pseudopriestleyi that Sustains Oxygenic Photosynthesis in the Presence of Hydrogen Sulfide.</title>
        <authorList>
            <person name="Lumian J.E."/>
            <person name="Jungblut A.D."/>
            <person name="Dillon M.L."/>
            <person name="Hawes I."/>
            <person name="Doran P.T."/>
            <person name="Mackey T.J."/>
            <person name="Dick G.J."/>
            <person name="Grettenberger C.L."/>
            <person name="Sumner D.Y."/>
        </authorList>
    </citation>
    <scope>NUCLEOTIDE SEQUENCE [LARGE SCALE GENOMIC DNA]</scope>
    <source>
        <strain evidence="3 4">FRX01</strain>
    </source>
</reference>
<evidence type="ECO:0000259" key="2">
    <source>
        <dbReference type="Pfam" id="PF03787"/>
    </source>
</evidence>
<evidence type="ECO:0000313" key="3">
    <source>
        <dbReference type="EMBL" id="MBO0348511.1"/>
    </source>
</evidence>
<keyword evidence="4" id="KW-1185">Reference proteome</keyword>
<sequence>MTSERLKRHHRQIIKRLIVRGILVLDTPTCLGNGNSDSKNPTDLMLLRDSISDRALLTGASIAGALRNYLHEYEKGYGKDEEENSLATALFGGIRSQEDGDQSPLIVDDALSISVEPTIELRDGVRIDSKTGTAADKAKYDLELLAAGTQFPLCFELVIDKTDDEAKLIKALGLALQGLEKGEIGLGMKKRRGFGRCHVKAWESWLFDLRISEERLAWLMFDYQSTIDATHASISEALDVKLEDEDKRDRFVLKATFKLASPLLIRSSPGSSEYAPDVVHLRSHRQGKPVPVLSGTSLAGVLWHRTERIIETLGKSRTMLAQLFGVVDEKTKEAQASRLIVHESVIENTAELVQNRIAIDRFTGGAYHGALFDEQILCGSNETRINLELELRQPSQAEVGLLLLLLKDLWTSDLPVGGEKSIGRGKLQGIKAEMEWHHRGPTQQTWTITQDGKGKLKVSDKNLLEDCVKSLKAETVCMSKQLCTKIGIDDIVDDETFTAWLEKQAQQWQLDYLLAHAEDGVIWGYFKDSKLTTANHVFPQFPALRLFTLQQCRIFGYPGEVLVWRTGSGLQARLVQDNNGTERLPDEKQILWGTQGKEKNGFTLLSDGQEGLKHAVPLTGIDFESQSEKMHRPVRLVVRHYIDYDNKSGVARIFLSRLVSLTSEKGVTK</sequence>
<dbReference type="EMBL" id="JAFLQW010000136">
    <property type="protein sequence ID" value="MBO0348511.1"/>
    <property type="molecule type" value="Genomic_DNA"/>
</dbReference>
<dbReference type="InterPro" id="IPR005537">
    <property type="entry name" value="RAMP_III_fam"/>
</dbReference>
<gene>
    <name evidence="3" type="ORF">J0895_05205</name>
</gene>
<organism evidence="3 4">
    <name type="scientific">Phormidium pseudopriestleyi FRX01</name>
    <dbReference type="NCBI Taxonomy" id="1759528"/>
    <lineage>
        <taxon>Bacteria</taxon>
        <taxon>Bacillati</taxon>
        <taxon>Cyanobacteriota</taxon>
        <taxon>Cyanophyceae</taxon>
        <taxon>Oscillatoriophycideae</taxon>
        <taxon>Oscillatoriales</taxon>
        <taxon>Oscillatoriaceae</taxon>
        <taxon>Phormidium</taxon>
    </lineage>
</organism>